<proteinExistence type="predicted"/>
<dbReference type="FunFam" id="3.40.50.720:FF:000084">
    <property type="entry name" value="Short-chain dehydrogenase reductase"/>
    <property type="match status" value="1"/>
</dbReference>
<dbReference type="Proteomes" id="UP000054783">
    <property type="component" value="Unassembled WGS sequence"/>
</dbReference>
<dbReference type="AlphaFoldDB" id="A0A0V0ZM49"/>
<keyword evidence="1" id="KW-0560">Oxidoreductase</keyword>
<dbReference type="InterPro" id="IPR002347">
    <property type="entry name" value="SDR_fam"/>
</dbReference>
<dbReference type="OrthoDB" id="47007at2759"/>
<dbReference type="PRINTS" id="PR00080">
    <property type="entry name" value="SDRFAMILY"/>
</dbReference>
<dbReference type="SUPFAM" id="SSF51735">
    <property type="entry name" value="NAD(P)-binding Rossmann-fold domains"/>
    <property type="match status" value="1"/>
</dbReference>
<dbReference type="GO" id="GO:0016491">
    <property type="term" value="F:oxidoreductase activity"/>
    <property type="evidence" value="ECO:0007669"/>
    <property type="project" value="UniProtKB-KW"/>
</dbReference>
<dbReference type="STRING" id="990121.A0A0V0ZM49"/>
<dbReference type="PANTHER" id="PTHR43975">
    <property type="entry name" value="ZGC:101858"/>
    <property type="match status" value="1"/>
</dbReference>
<evidence type="ECO:0000256" key="1">
    <source>
        <dbReference type="ARBA" id="ARBA00023002"/>
    </source>
</evidence>
<evidence type="ECO:0000313" key="3">
    <source>
        <dbReference type="EMBL" id="KRY13417.1"/>
    </source>
</evidence>
<dbReference type="InterPro" id="IPR057326">
    <property type="entry name" value="KR_dom"/>
</dbReference>
<dbReference type="Gene3D" id="3.40.50.720">
    <property type="entry name" value="NAD(P)-binding Rossmann-like Domain"/>
    <property type="match status" value="1"/>
</dbReference>
<comment type="caution">
    <text evidence="3">The sequence shown here is derived from an EMBL/GenBank/DDBJ whole genome shotgun (WGS) entry which is preliminary data.</text>
</comment>
<dbReference type="SMART" id="SM00822">
    <property type="entry name" value="PKS_KR"/>
    <property type="match status" value="1"/>
</dbReference>
<dbReference type="GO" id="GO:0006629">
    <property type="term" value="P:lipid metabolic process"/>
    <property type="evidence" value="ECO:0007669"/>
    <property type="project" value="UniProtKB-ARBA"/>
</dbReference>
<organism evidence="3 4">
    <name type="scientific">Trichinella patagoniensis</name>
    <dbReference type="NCBI Taxonomy" id="990121"/>
    <lineage>
        <taxon>Eukaryota</taxon>
        <taxon>Metazoa</taxon>
        <taxon>Ecdysozoa</taxon>
        <taxon>Nematoda</taxon>
        <taxon>Enoplea</taxon>
        <taxon>Dorylaimia</taxon>
        <taxon>Trichinellida</taxon>
        <taxon>Trichinellidae</taxon>
        <taxon>Trichinella</taxon>
    </lineage>
</organism>
<dbReference type="PROSITE" id="PS00061">
    <property type="entry name" value="ADH_SHORT"/>
    <property type="match status" value="1"/>
</dbReference>
<keyword evidence="4" id="KW-1185">Reference proteome</keyword>
<dbReference type="PRINTS" id="PR00081">
    <property type="entry name" value="GDHRDH"/>
</dbReference>
<name>A0A0V0ZM49_9BILA</name>
<dbReference type="InterPro" id="IPR036291">
    <property type="entry name" value="NAD(P)-bd_dom_sf"/>
</dbReference>
<dbReference type="InterPro" id="IPR020904">
    <property type="entry name" value="Sc_DH/Rdtase_CS"/>
</dbReference>
<accession>A0A0V0ZM49</accession>
<feature type="domain" description="Ketoreductase" evidence="2">
    <location>
        <begin position="6"/>
        <end position="192"/>
    </location>
</feature>
<evidence type="ECO:0000313" key="4">
    <source>
        <dbReference type="Proteomes" id="UP000054783"/>
    </source>
</evidence>
<dbReference type="Pfam" id="PF13561">
    <property type="entry name" value="adh_short_C2"/>
    <property type="match status" value="1"/>
</dbReference>
<protein>
    <submittedName>
        <fullName evidence="3">3-oxoacyl-[acyl-carrier-protein] reductase FabG</fullName>
    </submittedName>
</protein>
<dbReference type="NCBIfam" id="NF005559">
    <property type="entry name" value="PRK07231.1"/>
    <property type="match status" value="1"/>
</dbReference>
<evidence type="ECO:0000259" key="2">
    <source>
        <dbReference type="SMART" id="SM00822"/>
    </source>
</evidence>
<sequence length="397" mass="42463">MQFTGKVALITGASSGIGKATAEYFAKLGCKLALLGRNVAALEQTQQNCIQHGLAKDHVICCKSDVTDLESLKTAVQSTVNHFKQINILINCAGQFFRGSASTTDIDVYDKVMAVNVRSVIQLTQLCIPHLVKVGGCIVNVSSTSGMCSYAGVAYYCMSKSALDSFTKCLALDLASKKVRVNSVNPGVIVTELHRRGGMDDVEYKQFLETSAKLHPLGRVGEVEEVARAIAFLASDDASFITGELLKVDGGRAIYAPRFNFGTSNGVSLPFLSNFPKLKNLFQNPSIGSGFQAGFNNQPGNRGFGVNGGSNILGMFGQQRGFNGEVDSQGTYRGGFGNNWSIMRGLVDGGQNFGGSFNPRTGEVGFSRSGGIGPFFNAERGIKLDFGDLILRREGRI</sequence>
<gene>
    <name evidence="3" type="primary">fabG</name>
    <name evidence="3" type="ORF">T12_4787</name>
</gene>
<reference evidence="3 4" key="1">
    <citation type="submission" date="2015-01" db="EMBL/GenBank/DDBJ databases">
        <title>Evolution of Trichinella species and genotypes.</title>
        <authorList>
            <person name="Korhonen P.K."/>
            <person name="Edoardo P."/>
            <person name="Giuseppe L.R."/>
            <person name="Gasser R.B."/>
        </authorList>
    </citation>
    <scope>NUCLEOTIDE SEQUENCE [LARGE SCALE GENOMIC DNA]</scope>
    <source>
        <strain evidence="3">ISS2496</strain>
    </source>
</reference>
<dbReference type="EMBL" id="JYDQ01000139">
    <property type="protein sequence ID" value="KRY13417.1"/>
    <property type="molecule type" value="Genomic_DNA"/>
</dbReference>
<dbReference type="PANTHER" id="PTHR43975:SF2">
    <property type="entry name" value="EG:BACR7A4.14 PROTEIN-RELATED"/>
    <property type="match status" value="1"/>
</dbReference>